<dbReference type="RefSeq" id="WP_227422863.1">
    <property type="nucleotide sequence ID" value="NZ_CP071868.1"/>
</dbReference>
<organism evidence="1 2">
    <name type="scientific">Pengzhenrongella sicca</name>
    <dbReference type="NCBI Taxonomy" id="2819238"/>
    <lineage>
        <taxon>Bacteria</taxon>
        <taxon>Bacillati</taxon>
        <taxon>Actinomycetota</taxon>
        <taxon>Actinomycetes</taxon>
        <taxon>Micrococcales</taxon>
        <taxon>Pengzhenrongella</taxon>
    </lineage>
</organism>
<dbReference type="Proteomes" id="UP000663937">
    <property type="component" value="Chromosome"/>
</dbReference>
<name>A0A8A4ZB29_9MICO</name>
<reference evidence="1" key="1">
    <citation type="submission" date="2021-03" db="EMBL/GenBank/DDBJ databases">
        <title>Pengzhenrongella sicca gen. nov., sp. nov., a new member of suborder Micrococcineae isolated from High-Arctic tundra soil.</title>
        <authorList>
            <person name="Peng F."/>
        </authorList>
    </citation>
    <scope>NUCLEOTIDE SEQUENCE</scope>
    <source>
        <strain evidence="1">LRZ-2</strain>
    </source>
</reference>
<dbReference type="AlphaFoldDB" id="A0A8A4ZB29"/>
<sequence>MVEPSDPVPVRVWIQAHQSGDHECDGHAVAWAGTQVHVRYIDRHGREGWAWVWANAVTRR</sequence>
<proteinExistence type="predicted"/>
<keyword evidence="2" id="KW-1185">Reference proteome</keyword>
<protein>
    <submittedName>
        <fullName evidence="1">Uncharacterized protein</fullName>
    </submittedName>
</protein>
<gene>
    <name evidence="1" type="ORF">J4E96_14830</name>
</gene>
<dbReference type="EMBL" id="CP071868">
    <property type="protein sequence ID" value="QTE28621.1"/>
    <property type="molecule type" value="Genomic_DNA"/>
</dbReference>
<evidence type="ECO:0000313" key="2">
    <source>
        <dbReference type="Proteomes" id="UP000663937"/>
    </source>
</evidence>
<evidence type="ECO:0000313" key="1">
    <source>
        <dbReference type="EMBL" id="QTE28621.1"/>
    </source>
</evidence>
<accession>A0A8A4ZB29</accession>
<dbReference type="KEGG" id="psic:J4E96_14830"/>